<accession>A0A6A6E9S0</accession>
<dbReference type="CDD" id="cd12148">
    <property type="entry name" value="fungal_TF_MHR"/>
    <property type="match status" value="1"/>
</dbReference>
<dbReference type="PANTHER" id="PTHR37534:SF24">
    <property type="entry name" value="MISCELLANEOUS ZN(II)2CYS6 TRANSCRIPTION FACTOR (EUROFUNG)-RELATED"/>
    <property type="match status" value="1"/>
</dbReference>
<organism evidence="3 4">
    <name type="scientific">Zopfia rhizophila CBS 207.26</name>
    <dbReference type="NCBI Taxonomy" id="1314779"/>
    <lineage>
        <taxon>Eukaryota</taxon>
        <taxon>Fungi</taxon>
        <taxon>Dikarya</taxon>
        <taxon>Ascomycota</taxon>
        <taxon>Pezizomycotina</taxon>
        <taxon>Dothideomycetes</taxon>
        <taxon>Dothideomycetes incertae sedis</taxon>
        <taxon>Zopfiaceae</taxon>
        <taxon>Zopfia</taxon>
    </lineage>
</organism>
<keyword evidence="4" id="KW-1185">Reference proteome</keyword>
<reference evidence="3" key="1">
    <citation type="journal article" date="2020" name="Stud. Mycol.">
        <title>101 Dothideomycetes genomes: a test case for predicting lifestyles and emergence of pathogens.</title>
        <authorList>
            <person name="Haridas S."/>
            <person name="Albert R."/>
            <person name="Binder M."/>
            <person name="Bloem J."/>
            <person name="Labutti K."/>
            <person name="Salamov A."/>
            <person name="Andreopoulos B."/>
            <person name="Baker S."/>
            <person name="Barry K."/>
            <person name="Bills G."/>
            <person name="Bluhm B."/>
            <person name="Cannon C."/>
            <person name="Castanera R."/>
            <person name="Culley D."/>
            <person name="Daum C."/>
            <person name="Ezra D."/>
            <person name="Gonzalez J."/>
            <person name="Henrissat B."/>
            <person name="Kuo A."/>
            <person name="Liang C."/>
            <person name="Lipzen A."/>
            <person name="Lutzoni F."/>
            <person name="Magnuson J."/>
            <person name="Mondo S."/>
            <person name="Nolan M."/>
            <person name="Ohm R."/>
            <person name="Pangilinan J."/>
            <person name="Park H.-J."/>
            <person name="Ramirez L."/>
            <person name="Alfaro M."/>
            <person name="Sun H."/>
            <person name="Tritt A."/>
            <person name="Yoshinaga Y."/>
            <person name="Zwiers L.-H."/>
            <person name="Turgeon B."/>
            <person name="Goodwin S."/>
            <person name="Spatafora J."/>
            <person name="Crous P."/>
            <person name="Grigoriev I."/>
        </authorList>
    </citation>
    <scope>NUCLEOTIDE SEQUENCE</scope>
    <source>
        <strain evidence="3">CBS 207.26</strain>
    </source>
</reference>
<dbReference type="EMBL" id="ML994629">
    <property type="protein sequence ID" value="KAF2186576.1"/>
    <property type="molecule type" value="Genomic_DNA"/>
</dbReference>
<gene>
    <name evidence="3" type="ORF">K469DRAFT_572498</name>
</gene>
<dbReference type="PANTHER" id="PTHR37534">
    <property type="entry name" value="TRANSCRIPTIONAL ACTIVATOR PROTEIN UGA3"/>
    <property type="match status" value="1"/>
</dbReference>
<proteinExistence type="predicted"/>
<keyword evidence="2" id="KW-0539">Nucleus</keyword>
<dbReference type="GO" id="GO:0003700">
    <property type="term" value="F:DNA-binding transcription factor activity"/>
    <property type="evidence" value="ECO:0007669"/>
    <property type="project" value="TreeGrafter"/>
</dbReference>
<evidence type="ECO:0008006" key="5">
    <source>
        <dbReference type="Google" id="ProtNLM"/>
    </source>
</evidence>
<evidence type="ECO:0000313" key="3">
    <source>
        <dbReference type="EMBL" id="KAF2186576.1"/>
    </source>
</evidence>
<dbReference type="OrthoDB" id="415590at2759"/>
<protein>
    <recommendedName>
        <fullName evidence="5">C6 transcription factor</fullName>
    </recommendedName>
</protein>
<comment type="subcellular location">
    <subcellularLocation>
        <location evidence="1">Nucleus</location>
    </subcellularLocation>
</comment>
<dbReference type="Pfam" id="PF11951">
    <property type="entry name" value="Fungal_trans_2"/>
    <property type="match status" value="1"/>
</dbReference>
<evidence type="ECO:0000313" key="4">
    <source>
        <dbReference type="Proteomes" id="UP000800200"/>
    </source>
</evidence>
<evidence type="ECO:0000256" key="1">
    <source>
        <dbReference type="ARBA" id="ARBA00004123"/>
    </source>
</evidence>
<dbReference type="Proteomes" id="UP000800200">
    <property type="component" value="Unassembled WGS sequence"/>
</dbReference>
<dbReference type="InterPro" id="IPR021858">
    <property type="entry name" value="Fun_TF"/>
</dbReference>
<dbReference type="GO" id="GO:0000976">
    <property type="term" value="F:transcription cis-regulatory region binding"/>
    <property type="evidence" value="ECO:0007669"/>
    <property type="project" value="TreeGrafter"/>
</dbReference>
<name>A0A6A6E9S0_9PEZI</name>
<dbReference type="AlphaFoldDB" id="A0A6A6E9S0"/>
<dbReference type="GO" id="GO:0005634">
    <property type="term" value="C:nucleus"/>
    <property type="evidence" value="ECO:0007669"/>
    <property type="project" value="UniProtKB-SubCell"/>
</dbReference>
<dbReference type="GO" id="GO:0045944">
    <property type="term" value="P:positive regulation of transcription by RNA polymerase II"/>
    <property type="evidence" value="ECO:0007669"/>
    <property type="project" value="TreeGrafter"/>
</dbReference>
<sequence length="483" mass="54504">MTDQPINKRRRLNYEPVSEELLTTLEPTPTSADAPSANVLEPLLDPFLSPATSWGFDEFARDPNYLASQEELRCLLFTTARSTAPTRAGTPVEEGETTNYGSFNIKQTLGKGRRVHYLKNYISHVAPWLDMFDGNRAFGIQLPALARDSPPLLYAILAISARQIERKEKTQSSFDSLELYQEAIRLLTPLLQARDTQVIATCVVLCCLEMFTASAQDWRRHLEGCAAVFEAFGVNGFSGGVLQAVFWCYARMDVCGALISDGTESTLLKPSNWLPPDTSQDFADTFFRSTSSPDMYANYAVWLCAKACELISDRNKYIELGEKNRCSAPEFQNRWFHLWDQLSNWLLHRPKDMLPVEIINSNPFPQIFFAHWAAISSNQLYHTACVLLLSANPRPKNLFPAPETSVLWHAKRICGISLANPHEGCLNNAIQPLWIAGRLLSHTSEQALVVKTIRHIEALTGWTACWRIRDLENAWGYKVRGEQ</sequence>
<evidence type="ECO:0000256" key="2">
    <source>
        <dbReference type="ARBA" id="ARBA00023242"/>
    </source>
</evidence>